<evidence type="ECO:0000259" key="4">
    <source>
        <dbReference type="PROSITE" id="PS50053"/>
    </source>
</evidence>
<dbReference type="PROSITE" id="PS51450">
    <property type="entry name" value="LRR"/>
    <property type="match status" value="4"/>
</dbReference>
<dbReference type="EMBL" id="LWCA01000686">
    <property type="protein sequence ID" value="OAF67339.1"/>
    <property type="molecule type" value="Genomic_DNA"/>
</dbReference>
<keyword evidence="1" id="KW-0433">Leucine-rich repeat</keyword>
<dbReference type="PANTHER" id="PTHR24366:SF96">
    <property type="entry name" value="LEUCINE RICH REPEAT CONTAINING 53"/>
    <property type="match status" value="1"/>
</dbReference>
<keyword evidence="2" id="KW-0677">Repeat</keyword>
<feature type="non-terminal residue" evidence="5">
    <location>
        <position position="1"/>
    </location>
</feature>
<dbReference type="SUPFAM" id="SSF52075">
    <property type="entry name" value="Outer arm dynein light chain 1"/>
    <property type="match status" value="1"/>
</dbReference>
<name>A0A177AZ90_9BILA</name>
<feature type="region of interest" description="Disordered" evidence="3">
    <location>
        <begin position="1023"/>
        <end position="1059"/>
    </location>
</feature>
<dbReference type="CDD" id="cd17039">
    <property type="entry name" value="Ubl_ubiquitin_like"/>
    <property type="match status" value="2"/>
</dbReference>
<dbReference type="InterPro" id="IPR032675">
    <property type="entry name" value="LRR_dom_sf"/>
</dbReference>
<sequence length="1705" mass="198621">ELQLQRELKEKHRLNTFQVQKPLPISIELNCNNQVFENTELADSREQSKLSSNNIIITIICIKTETSSRKMQTILKTITNSIIPCRTMCMHALNKELFFKKDFCLQFDMKKADDYDNTIVEFLTVFSQVIFEFDQFLRDMHLKIVSPNLTCDYINIDDTDSIFYLMKCIHKCTGISHHYQELHIMRTNTPNKDSNVELIDQYGLLCDYKIIDCECVILVSVMIRSFFKSAYERLYIHQDNELKKATKQKRNLNDQDNSQEMALPICFFILTKQYIQYSPNDVDDIYNKCDDQVRNEYASEMLKYTKNNTFDKDLSCWPNNFNRVIYTIDTKLNDFYVVAIRIDASKSIYSVKKAFRYITQIRESINTLVYGKHILQDNKSLAEYQIVTGSMVYSVCCEIYPFGDNRSILTPPQSISASDISDNKKCETKEKVKKKLSKKLSDKKSNEDMIESQTLLHKSVFRSETDENVMSDDARNNIVVFYNSRRGNQYMFRISKLCNVKLLMKKIFIVSGEQVERERLFLDRQVMPNKNGILYKLGIVHGSIIFYCYRIVQTTNYNPEITPNHPDYGKIYKREYLKSNNEALSDANILSITTLQNDLTNQSTYMFEFSMIVENIKVKIQNNSRSIDRPMTLLSAVQQLRKESKRLIYRKDIKLPLTSKTFHQLGIKHNDHIDALPDSSIKDTRIRIPKLELDSINIWPAALIVISTLNGERALVSPRLYLTCKSFINAVKSLFRYKNFDIIKNHPSHQYIFNEEDRKNDYVNISIKLYILSNSTILSEFYEKNYGTSNKYDYRNILSTSSAIYVLWRIVKCDENSKNLNNTLVNPSMDDLRSRIKRSGSKFTSNAITPDNTPEDLKQSTTTIVTKKSKKSKSGSSVEGTFKSSQNRATIKSKIRQSLSKLNVRKTTNKLNKEKSFNESFTKNGSIIREKSLSSKQITKMVMNKSLPNDSLNEEYDEVYKLKNRRVSDTMSTFMCDINTYDVMEENKMDISNTILREKIHKIRAILSSYNIHYPLTQPITEVASDEERSSSSEKNSIDNSENDEYFIQDVEPKKKEKEPMINRSKSIFTRKVFKETLTNKLSSEEKLCTLQGIIDVFENKNLSLGRKETLKFRENIKHQYAKLPNLSALTDNPNCEATTRMVFKKTYFVCIKNMDRYSIFRDNIIIEVSQSMLIFQLKMLISNIHSIQSDSFCLYYKRKLLDEDIISQFKTLKGVGIKYDCIINISFNGCDSSNMVYKELIHENLQANKIEIINSGYIRPLTCNDKTTNKENGESLNFDRLGLLKLPIFPADNKIKFISAQCNKISGIREMSNYNNLIIMDLCTNNIDNVQVFSNIVNLRVLILSNNKIKHLKQLQSLKYLQILDVHNNEISKIDKMDTLTNLNILNLANNRLTTNSLGDSLKKLDNLTQLNLNHNYITKIEDERRLCIKIFKRNCFIDEQIIQKKSYIEKKIRVIDKLKSNMDKHGLNGRMGFKNINVLNLHKKKFVSYINNENKSSRIIGTSYVAEVINTTTLSIYGIVPLTLINKLPIKTCLPVLKKIVCNYTPIKHVLNIISFLINRTNSVDTISIVSSNIENLVEIVNLARFNYFCNISIEFTMHLNQKCSISYNQWRYFLIATNQYFFIKDNIHYLPKNESFVKLNDGKLKKNDNSNYTIIFNEKLIKRYGQDFKLQKINDVTISLKERINAFYYYPIDLIHYVETRP</sequence>
<dbReference type="Gene3D" id="3.80.10.10">
    <property type="entry name" value="Ribonuclease Inhibitor"/>
    <property type="match status" value="1"/>
</dbReference>
<dbReference type="InterPro" id="IPR001611">
    <property type="entry name" value="Leu-rich_rpt"/>
</dbReference>
<protein>
    <recommendedName>
        <fullName evidence="4">Ubiquitin-like domain-containing protein</fullName>
    </recommendedName>
</protein>
<reference evidence="5 6" key="1">
    <citation type="submission" date="2016-04" db="EMBL/GenBank/DDBJ databases">
        <title>The genome of Intoshia linei affirms orthonectids as highly simplified spiralians.</title>
        <authorList>
            <person name="Mikhailov K.V."/>
            <person name="Slusarev G.S."/>
            <person name="Nikitin M.A."/>
            <person name="Logacheva M.D."/>
            <person name="Penin A."/>
            <person name="Aleoshin V."/>
            <person name="Panchin Y.V."/>
        </authorList>
    </citation>
    <scope>NUCLEOTIDE SEQUENCE [LARGE SCALE GENOMIC DNA]</scope>
    <source>
        <strain evidence="5">Intl2013</strain>
        <tissue evidence="5">Whole animal</tissue>
    </source>
</reference>
<organism evidence="5 6">
    <name type="scientific">Intoshia linei</name>
    <dbReference type="NCBI Taxonomy" id="1819745"/>
    <lineage>
        <taxon>Eukaryota</taxon>
        <taxon>Metazoa</taxon>
        <taxon>Spiralia</taxon>
        <taxon>Lophotrochozoa</taxon>
        <taxon>Mesozoa</taxon>
        <taxon>Orthonectida</taxon>
        <taxon>Rhopaluridae</taxon>
        <taxon>Intoshia</taxon>
    </lineage>
</organism>
<dbReference type="OrthoDB" id="1939344at2759"/>
<feature type="domain" description="Ubiquitin-like" evidence="4">
    <location>
        <begin position="326"/>
        <end position="393"/>
    </location>
</feature>
<evidence type="ECO:0000256" key="3">
    <source>
        <dbReference type="SAM" id="MobiDB-lite"/>
    </source>
</evidence>
<evidence type="ECO:0000256" key="1">
    <source>
        <dbReference type="ARBA" id="ARBA00022614"/>
    </source>
</evidence>
<dbReference type="PROSITE" id="PS50053">
    <property type="entry name" value="UBIQUITIN_2"/>
    <property type="match status" value="2"/>
</dbReference>
<comment type="caution">
    <text evidence="5">The sequence shown here is derived from an EMBL/GenBank/DDBJ whole genome shotgun (WGS) entry which is preliminary data.</text>
</comment>
<accession>A0A177AZ90</accession>
<proteinExistence type="predicted"/>
<feature type="domain" description="Ubiquitin-like" evidence="4">
    <location>
        <begin position="1148"/>
        <end position="1226"/>
    </location>
</feature>
<dbReference type="PANTHER" id="PTHR24366">
    <property type="entry name" value="IG(IMMUNOGLOBULIN) AND LRR(LEUCINE RICH REPEAT) DOMAINS"/>
    <property type="match status" value="1"/>
</dbReference>
<keyword evidence="6" id="KW-1185">Reference proteome</keyword>
<dbReference type="InterPro" id="IPR000626">
    <property type="entry name" value="Ubiquitin-like_dom"/>
</dbReference>
<dbReference type="Gene3D" id="3.10.20.90">
    <property type="entry name" value="Phosphatidylinositol 3-kinase Catalytic Subunit, Chain A, domain 1"/>
    <property type="match status" value="1"/>
</dbReference>
<gene>
    <name evidence="5" type="ORF">A3Q56_04908</name>
</gene>
<feature type="compositionally biased region" description="Polar residues" evidence="3">
    <location>
        <begin position="878"/>
        <end position="890"/>
    </location>
</feature>
<evidence type="ECO:0000313" key="5">
    <source>
        <dbReference type="EMBL" id="OAF67339.1"/>
    </source>
</evidence>
<dbReference type="InterPro" id="IPR029071">
    <property type="entry name" value="Ubiquitin-like_domsf"/>
</dbReference>
<feature type="region of interest" description="Disordered" evidence="3">
    <location>
        <begin position="866"/>
        <end position="890"/>
    </location>
</feature>
<dbReference type="SUPFAM" id="SSF54236">
    <property type="entry name" value="Ubiquitin-like"/>
    <property type="match status" value="3"/>
</dbReference>
<evidence type="ECO:0000256" key="2">
    <source>
        <dbReference type="ARBA" id="ARBA00022737"/>
    </source>
</evidence>
<evidence type="ECO:0000313" key="6">
    <source>
        <dbReference type="Proteomes" id="UP000078046"/>
    </source>
</evidence>
<dbReference type="Proteomes" id="UP000078046">
    <property type="component" value="Unassembled WGS sequence"/>
</dbReference>